<dbReference type="FunFam" id="3.20.20.70:FF:000030">
    <property type="entry name" value="Nicotinate-nucleotide pyrophosphorylase, carboxylating"/>
    <property type="match status" value="1"/>
</dbReference>
<keyword evidence="8 11" id="KW-0808">Transferase</keyword>
<dbReference type="PIRSF" id="PIRSF006250">
    <property type="entry name" value="NadC_ModD"/>
    <property type="match status" value="1"/>
</dbReference>
<dbReference type="SUPFAM" id="SSF54675">
    <property type="entry name" value="Nicotinate/Quinolinate PRTase N-terminal domain-like"/>
    <property type="match status" value="1"/>
</dbReference>
<evidence type="ECO:0000256" key="11">
    <source>
        <dbReference type="PIRNR" id="PIRNR006250"/>
    </source>
</evidence>
<proteinExistence type="inferred from homology"/>
<gene>
    <name evidence="14" type="ORF">SAMN04489812_1558</name>
</gene>
<dbReference type="UniPathway" id="UPA00253">
    <property type="reaction ID" value="UER00331"/>
</dbReference>
<dbReference type="CDD" id="cd01572">
    <property type="entry name" value="QPRTase"/>
    <property type="match status" value="1"/>
</dbReference>
<evidence type="ECO:0000256" key="9">
    <source>
        <dbReference type="ARBA" id="ARBA00033102"/>
    </source>
</evidence>
<dbReference type="InterPro" id="IPR022412">
    <property type="entry name" value="Quinolinate_PRibosylTrfase_N"/>
</dbReference>
<evidence type="ECO:0000259" key="13">
    <source>
        <dbReference type="Pfam" id="PF02749"/>
    </source>
</evidence>
<dbReference type="GO" id="GO:0005737">
    <property type="term" value="C:cytoplasm"/>
    <property type="evidence" value="ECO:0007669"/>
    <property type="project" value="TreeGrafter"/>
</dbReference>
<dbReference type="Gene3D" id="3.20.20.70">
    <property type="entry name" value="Aldolase class I"/>
    <property type="match status" value="1"/>
</dbReference>
<dbReference type="OrthoDB" id="9782546at2"/>
<dbReference type="Pfam" id="PF01729">
    <property type="entry name" value="QRPTase_C"/>
    <property type="match status" value="1"/>
</dbReference>
<comment type="pathway">
    <text evidence="2">Cofactor biosynthesis; NAD(+) biosynthesis; nicotinate D-ribonucleotide from quinolinate: step 1/1.</text>
</comment>
<name>A0A1H1RBB7_9ACTN</name>
<comment type="similarity">
    <text evidence="3 11">Belongs to the NadC/ModD family.</text>
</comment>
<dbReference type="EMBL" id="LT629772">
    <property type="protein sequence ID" value="SDS32209.1"/>
    <property type="molecule type" value="Genomic_DNA"/>
</dbReference>
<dbReference type="Pfam" id="PF02749">
    <property type="entry name" value="QRPTase_N"/>
    <property type="match status" value="1"/>
</dbReference>
<dbReference type="GO" id="GO:0034213">
    <property type="term" value="P:quinolinate catabolic process"/>
    <property type="evidence" value="ECO:0007669"/>
    <property type="project" value="TreeGrafter"/>
</dbReference>
<evidence type="ECO:0000256" key="4">
    <source>
        <dbReference type="ARBA" id="ARBA00011944"/>
    </source>
</evidence>
<evidence type="ECO:0000256" key="6">
    <source>
        <dbReference type="ARBA" id="ARBA00022642"/>
    </source>
</evidence>
<dbReference type="PANTHER" id="PTHR32179:SF3">
    <property type="entry name" value="NICOTINATE-NUCLEOTIDE PYROPHOSPHORYLASE [CARBOXYLATING]"/>
    <property type="match status" value="1"/>
</dbReference>
<dbReference type="InterPro" id="IPR013785">
    <property type="entry name" value="Aldolase_TIM"/>
</dbReference>
<evidence type="ECO:0000256" key="10">
    <source>
        <dbReference type="ARBA" id="ARBA00047445"/>
    </source>
</evidence>
<dbReference type="GO" id="GO:0009435">
    <property type="term" value="P:NAD+ biosynthetic process"/>
    <property type="evidence" value="ECO:0007669"/>
    <property type="project" value="UniProtKB-UniPathway"/>
</dbReference>
<evidence type="ECO:0000256" key="2">
    <source>
        <dbReference type="ARBA" id="ARBA00004893"/>
    </source>
</evidence>
<protein>
    <recommendedName>
        <fullName evidence="5">Nicotinate-nucleotide pyrophosphorylase [carboxylating]</fullName>
        <ecNumber evidence="4">2.4.2.19</ecNumber>
    </recommendedName>
    <alternativeName>
        <fullName evidence="9">Quinolinate phosphoribosyltransferase [decarboxylating]</fullName>
    </alternativeName>
</protein>
<keyword evidence="15" id="KW-1185">Reference proteome</keyword>
<evidence type="ECO:0000313" key="15">
    <source>
        <dbReference type="Proteomes" id="UP000199103"/>
    </source>
</evidence>
<dbReference type="RefSeq" id="WP_091522494.1">
    <property type="nucleotide sequence ID" value="NZ_LT629772.1"/>
</dbReference>
<reference evidence="14 15" key="1">
    <citation type="submission" date="2016-10" db="EMBL/GenBank/DDBJ databases">
        <authorList>
            <person name="de Groot N.N."/>
        </authorList>
    </citation>
    <scope>NUCLEOTIDE SEQUENCE [LARGE SCALE GENOMIC DNA]</scope>
    <source>
        <strain evidence="14 15">DSM 21800</strain>
    </source>
</reference>
<comment type="function">
    <text evidence="1">Involved in the catabolism of quinolinic acid (QA).</text>
</comment>
<dbReference type="Proteomes" id="UP000199103">
    <property type="component" value="Chromosome I"/>
</dbReference>
<evidence type="ECO:0000256" key="3">
    <source>
        <dbReference type="ARBA" id="ARBA00009400"/>
    </source>
</evidence>
<dbReference type="InterPro" id="IPR027277">
    <property type="entry name" value="NadC/ModD"/>
</dbReference>
<dbReference type="AlphaFoldDB" id="A0A1H1RBB7"/>
<dbReference type="InterPro" id="IPR036068">
    <property type="entry name" value="Nicotinate_pribotase-like_C"/>
</dbReference>
<feature type="domain" description="Quinolinate phosphoribosyl transferase C-terminal" evidence="12">
    <location>
        <begin position="134"/>
        <end position="298"/>
    </location>
</feature>
<organism evidence="14 15">
    <name type="scientific">Microlunatus soli</name>
    <dbReference type="NCBI Taxonomy" id="630515"/>
    <lineage>
        <taxon>Bacteria</taxon>
        <taxon>Bacillati</taxon>
        <taxon>Actinomycetota</taxon>
        <taxon>Actinomycetes</taxon>
        <taxon>Propionibacteriales</taxon>
        <taxon>Propionibacteriaceae</taxon>
        <taxon>Microlunatus</taxon>
    </lineage>
</organism>
<dbReference type="PANTHER" id="PTHR32179">
    <property type="entry name" value="NICOTINATE-NUCLEOTIDE PYROPHOSPHORYLASE [CARBOXYLATING]"/>
    <property type="match status" value="1"/>
</dbReference>
<evidence type="ECO:0000256" key="1">
    <source>
        <dbReference type="ARBA" id="ARBA00003237"/>
    </source>
</evidence>
<dbReference type="SUPFAM" id="SSF51690">
    <property type="entry name" value="Nicotinate/Quinolinate PRTase C-terminal domain-like"/>
    <property type="match status" value="1"/>
</dbReference>
<dbReference type="Gene3D" id="3.90.1170.20">
    <property type="entry name" value="Quinolinate phosphoribosyl transferase, N-terminal domain"/>
    <property type="match status" value="1"/>
</dbReference>
<evidence type="ECO:0000256" key="7">
    <source>
        <dbReference type="ARBA" id="ARBA00022676"/>
    </source>
</evidence>
<evidence type="ECO:0000256" key="5">
    <source>
        <dbReference type="ARBA" id="ARBA00020990"/>
    </source>
</evidence>
<dbReference type="STRING" id="630515.SAMN04489812_1558"/>
<keyword evidence="6" id="KW-0662">Pyridine nucleotide biosynthesis</keyword>
<evidence type="ECO:0000259" key="12">
    <source>
        <dbReference type="Pfam" id="PF01729"/>
    </source>
</evidence>
<keyword evidence="7 11" id="KW-0328">Glycosyltransferase</keyword>
<accession>A0A1H1RBB7</accession>
<comment type="catalytic activity">
    <reaction evidence="10">
        <text>nicotinate beta-D-ribonucleotide + CO2 + diphosphate = quinolinate + 5-phospho-alpha-D-ribose 1-diphosphate + 2 H(+)</text>
        <dbReference type="Rhea" id="RHEA:12733"/>
        <dbReference type="ChEBI" id="CHEBI:15378"/>
        <dbReference type="ChEBI" id="CHEBI:16526"/>
        <dbReference type="ChEBI" id="CHEBI:29959"/>
        <dbReference type="ChEBI" id="CHEBI:33019"/>
        <dbReference type="ChEBI" id="CHEBI:57502"/>
        <dbReference type="ChEBI" id="CHEBI:58017"/>
        <dbReference type="EC" id="2.4.2.19"/>
    </reaction>
</comment>
<evidence type="ECO:0000313" key="14">
    <source>
        <dbReference type="EMBL" id="SDS32209.1"/>
    </source>
</evidence>
<dbReference type="EC" id="2.4.2.19" evidence="4"/>
<dbReference type="GO" id="GO:0004514">
    <property type="term" value="F:nicotinate-nucleotide diphosphorylase (carboxylating) activity"/>
    <property type="evidence" value="ECO:0007669"/>
    <property type="project" value="UniProtKB-EC"/>
</dbReference>
<sequence>MTTTTAIDRATIDDQLRVAGLDPAEIAGFARSTLAEDLQWGPDLTTEATIPADQQGVADVVARAAGTLAGIPVAAVIADELAEQRGDRLTIDIVRVDGDRVLPGDRVLSIAGPLRTLLTAERSLLNVLGQLSGVATATAAWVDAIGDHRCAVRDTRKTVPGLRILQKYAVRCGGGVNHRMGLGDAALIKDNHVAAAGSVRAAFAAVRRADPQVSVEVEVDTLDQLVEALDAGADLILLDNMSPETMRRAVSLASGHQVRLEASGGLTLADAAAVAATGVDYIAVGGLTHSAPVHDLGFDLRDEPDR</sequence>
<dbReference type="InterPro" id="IPR037128">
    <property type="entry name" value="Quinolinate_PRibosylTase_N_sf"/>
</dbReference>
<dbReference type="InterPro" id="IPR004393">
    <property type="entry name" value="NadC"/>
</dbReference>
<evidence type="ECO:0000256" key="8">
    <source>
        <dbReference type="ARBA" id="ARBA00022679"/>
    </source>
</evidence>
<feature type="domain" description="Quinolinate phosphoribosyl transferase N-terminal" evidence="13">
    <location>
        <begin position="43"/>
        <end position="132"/>
    </location>
</feature>
<dbReference type="InterPro" id="IPR002638">
    <property type="entry name" value="Quinolinate_PRibosylTrfase_C"/>
</dbReference>
<dbReference type="NCBIfam" id="TIGR00078">
    <property type="entry name" value="nadC"/>
    <property type="match status" value="1"/>
</dbReference>